<dbReference type="Proteomes" id="UP000533017">
    <property type="component" value="Unassembled WGS sequence"/>
</dbReference>
<dbReference type="RefSeq" id="WP_139239093.1">
    <property type="nucleotide sequence ID" value="NZ_FOOI01000013.1"/>
</dbReference>
<dbReference type="OrthoDB" id="9179688at2"/>
<organism evidence="2 3">
    <name type="scientific">Actinopolymorpha cephalotaxi</name>
    <dbReference type="NCBI Taxonomy" id="504797"/>
    <lineage>
        <taxon>Bacteria</taxon>
        <taxon>Bacillati</taxon>
        <taxon>Actinomycetota</taxon>
        <taxon>Actinomycetes</taxon>
        <taxon>Propionibacteriales</taxon>
        <taxon>Actinopolymorphaceae</taxon>
        <taxon>Actinopolymorpha</taxon>
    </lineage>
</organism>
<accession>A0A1I2Y4I4</accession>
<name>A0A1I2Y4I4_9ACTN</name>
<dbReference type="EMBL" id="JACBZA010000001">
    <property type="protein sequence ID" value="NYH87326.1"/>
    <property type="molecule type" value="Genomic_DNA"/>
</dbReference>
<dbReference type="NCBIfam" id="NF047389">
    <property type="entry name" value="ATPase_Sll1717"/>
    <property type="match status" value="1"/>
</dbReference>
<evidence type="ECO:0000313" key="3">
    <source>
        <dbReference type="Proteomes" id="UP000199052"/>
    </source>
</evidence>
<dbReference type="STRING" id="504797.SAMN05421678_113207"/>
<sequence>MPRGSSDAASVFFVYPGKPALAAEVMTSAAKLIGQRGGPTTRTWQDLEVDGRLVIDRVLEAISSASVIVADVGSMNSNVLFEVGYALASNKQLLLCLDTTDQSCMRNWQELGILSGIGFTAHDGNSENLAKVYLEQRPELREDRLWEELLVAGGVGPRESRSLFYLPVGLRSDAEKTVDRLLSARRDLSIYNVAEEEQGLAPLSWYSARIYRSSAALVHLRSPSRVRATVHNARASLMAGMAHALNVPTLLIADELFEPPFDYQDLLMRYSSTRRLSEKVDNWLDGLPIVSRTKTLGRMSLTAELPVHRFGEYVAENEQDELAEYFVETGQYRAVLASQTAIFVGRKGTGKTANMLQASAQLRKDRRNLVTVIKPSGYELESLIEVLSHLPRRDVADYLLDGLWRYMLLTEIAVAAVREAEGRAAGIATGSPMEALRAYLDDTGIATDANFAIRLEHIVNELMAELASLPSGVADAEAWLGKRLYASMLNDLRREMGHALKGRKRVAVLIDNLDKAWERNADREQQSRVILGLLGAVGRLERELRRDDAWRDQVNVTLAVFLRADIFDVVRQHAREPDKISTLQVRWDDPELLARIVEDRYVAMRNDEAEPHELWSVFFTPKVKGRDTRTHLLWRSLPRPRDLVYLCNSCVLTAINRRRSYVSEEEILAAEVDYSRFAFDALMVEGSTSEELDNVLLEFASADPVMPVSEAKSLISSAAPGSDVDEMFSRLLRANFLGLEVEVDRYDYPAEDQAKKRALVMARKLEKTKRREPRVSVHPAFRPYLEIKDD</sequence>
<keyword evidence="4" id="KW-1185">Reference proteome</keyword>
<dbReference type="InterPro" id="IPR059206">
    <property type="entry name" value="Sll1717-like"/>
</dbReference>
<dbReference type="Gene3D" id="3.40.50.450">
    <property type="match status" value="1"/>
</dbReference>
<dbReference type="EMBL" id="FOOI01000013">
    <property type="protein sequence ID" value="SFH20565.1"/>
    <property type="molecule type" value="Genomic_DNA"/>
</dbReference>
<evidence type="ECO:0000313" key="4">
    <source>
        <dbReference type="Proteomes" id="UP000533017"/>
    </source>
</evidence>
<proteinExistence type="predicted"/>
<reference evidence="1 4" key="2">
    <citation type="submission" date="2020-07" db="EMBL/GenBank/DDBJ databases">
        <title>Sequencing the genomes of 1000 actinobacteria strains.</title>
        <authorList>
            <person name="Klenk H.-P."/>
        </authorList>
    </citation>
    <scope>NUCLEOTIDE SEQUENCE [LARGE SCALE GENOMIC DNA]</scope>
    <source>
        <strain evidence="1 4">DSM 45117</strain>
    </source>
</reference>
<reference evidence="2 3" key="1">
    <citation type="submission" date="2016-10" db="EMBL/GenBank/DDBJ databases">
        <authorList>
            <person name="de Groot N.N."/>
        </authorList>
    </citation>
    <scope>NUCLEOTIDE SEQUENCE [LARGE SCALE GENOMIC DNA]</scope>
    <source>
        <strain evidence="2 3">CPCC 202808</strain>
    </source>
</reference>
<protein>
    <submittedName>
        <fullName evidence="2">Uncharacterized protein</fullName>
    </submittedName>
</protein>
<evidence type="ECO:0000313" key="2">
    <source>
        <dbReference type="EMBL" id="SFH20565.1"/>
    </source>
</evidence>
<dbReference type="AlphaFoldDB" id="A0A1I2Y4I4"/>
<gene>
    <name evidence="1" type="ORF">FHR37_006177</name>
    <name evidence="2" type="ORF">SAMN05421678_113207</name>
</gene>
<dbReference type="Proteomes" id="UP000199052">
    <property type="component" value="Unassembled WGS sequence"/>
</dbReference>
<evidence type="ECO:0000313" key="1">
    <source>
        <dbReference type="EMBL" id="NYH87326.1"/>
    </source>
</evidence>